<evidence type="ECO:0008006" key="4">
    <source>
        <dbReference type="Google" id="ProtNLM"/>
    </source>
</evidence>
<proteinExistence type="predicted"/>
<organism evidence="2 3">
    <name type="scientific">Floricoccus tropicus</name>
    <dbReference type="NCBI Taxonomy" id="1859473"/>
    <lineage>
        <taxon>Bacteria</taxon>
        <taxon>Bacillati</taxon>
        <taxon>Bacillota</taxon>
        <taxon>Bacilli</taxon>
        <taxon>Lactobacillales</taxon>
        <taxon>Streptococcaceae</taxon>
        <taxon>Floricoccus</taxon>
    </lineage>
</organism>
<dbReference type="STRING" id="1859473.BG261_00190"/>
<reference evidence="3" key="1">
    <citation type="submission" date="2016-09" db="EMBL/GenBank/DDBJ databases">
        <title>Draft genome sequence of a novel species of the family Streptococcaceae isolated from flowers.</title>
        <authorList>
            <person name="Chuah L.-O."/>
            <person name="Yap K.-P."/>
            <person name="Thong K.L."/>
            <person name="Liong M.T."/>
            <person name="Ahmad R."/>
            <person name="Rusul G."/>
        </authorList>
    </citation>
    <scope>NUCLEOTIDE SEQUENCE [LARGE SCALE GENOMIC DNA]</scope>
    <source>
        <strain evidence="3">DF1</strain>
    </source>
</reference>
<evidence type="ECO:0000313" key="3">
    <source>
        <dbReference type="Proteomes" id="UP000178622"/>
    </source>
</evidence>
<dbReference type="RefSeq" id="WP_070791030.1">
    <property type="nucleotide sequence ID" value="NZ_MKIR01000001.1"/>
</dbReference>
<accession>A0A1E8GQ05</accession>
<dbReference type="EMBL" id="MKIR01000001">
    <property type="protein sequence ID" value="OFI50341.1"/>
    <property type="molecule type" value="Genomic_DNA"/>
</dbReference>
<feature type="transmembrane region" description="Helical" evidence="1">
    <location>
        <begin position="75"/>
        <end position="96"/>
    </location>
</feature>
<keyword evidence="1" id="KW-0812">Transmembrane</keyword>
<evidence type="ECO:0000256" key="1">
    <source>
        <dbReference type="SAM" id="Phobius"/>
    </source>
</evidence>
<sequence length="197" mass="22250">MNDKKFFKFIKVLLIITIIISIIGMLLFSYYYLFKYPGKGYIMLGDVGLIAPGSDIDANSIPLQFPLPSITKSDYFIYLLTSILQTTIFIVMYKIFDNLSNSKFFIKANVRLAKILSILIFLSGFSTATTITDGNTALQVNIRLFLSLFGDYDASLVPTFYDGHRVIFFGIIALVIWSLAKILEDAIIISEENEFTV</sequence>
<protein>
    <recommendedName>
        <fullName evidence="4">DUF2975 domain-containing protein</fullName>
    </recommendedName>
</protein>
<name>A0A1E8GQ05_9LACT</name>
<dbReference type="Proteomes" id="UP000178622">
    <property type="component" value="Unassembled WGS sequence"/>
</dbReference>
<feature type="transmembrane region" description="Helical" evidence="1">
    <location>
        <begin position="108"/>
        <end position="128"/>
    </location>
</feature>
<evidence type="ECO:0000313" key="2">
    <source>
        <dbReference type="EMBL" id="OFI50341.1"/>
    </source>
</evidence>
<dbReference type="OrthoDB" id="2224011at2"/>
<gene>
    <name evidence="2" type="ORF">BG261_00190</name>
</gene>
<feature type="transmembrane region" description="Helical" evidence="1">
    <location>
        <begin position="12"/>
        <end position="33"/>
    </location>
</feature>
<dbReference type="AlphaFoldDB" id="A0A1E8GQ05"/>
<comment type="caution">
    <text evidence="2">The sequence shown here is derived from an EMBL/GenBank/DDBJ whole genome shotgun (WGS) entry which is preliminary data.</text>
</comment>
<feature type="transmembrane region" description="Helical" evidence="1">
    <location>
        <begin position="166"/>
        <end position="183"/>
    </location>
</feature>
<keyword evidence="1" id="KW-0472">Membrane</keyword>
<keyword evidence="1" id="KW-1133">Transmembrane helix</keyword>
<keyword evidence="3" id="KW-1185">Reference proteome</keyword>